<dbReference type="Pfam" id="PF01636">
    <property type="entry name" value="APH"/>
    <property type="match status" value="1"/>
</dbReference>
<feature type="domain" description="Aminoglycoside phosphotransferase" evidence="1">
    <location>
        <begin position="133"/>
        <end position="288"/>
    </location>
</feature>
<reference evidence="2" key="1">
    <citation type="submission" date="2020-10" db="EMBL/GenBank/DDBJ databases">
        <authorList>
            <person name="Castelo-Branco R."/>
            <person name="Eusebio N."/>
            <person name="Adriana R."/>
            <person name="Vieira A."/>
            <person name="Brugerolle De Fraissinette N."/>
            <person name="Rezende De Castro R."/>
            <person name="Schneider M.P."/>
            <person name="Vasconcelos V."/>
            <person name="Leao P.N."/>
        </authorList>
    </citation>
    <scope>NUCLEOTIDE SEQUENCE</scope>
    <source>
        <strain evidence="2">LEGE 11479</strain>
    </source>
</reference>
<dbReference type="Proteomes" id="UP000615026">
    <property type="component" value="Unassembled WGS sequence"/>
</dbReference>
<evidence type="ECO:0000313" key="2">
    <source>
        <dbReference type="EMBL" id="MBE9070051.1"/>
    </source>
</evidence>
<proteinExistence type="predicted"/>
<organism evidence="2 3">
    <name type="scientific">Leptolyngbya cf. ectocarpi LEGE 11479</name>
    <dbReference type="NCBI Taxonomy" id="1828722"/>
    <lineage>
        <taxon>Bacteria</taxon>
        <taxon>Bacillati</taxon>
        <taxon>Cyanobacteriota</taxon>
        <taxon>Cyanophyceae</taxon>
        <taxon>Leptolyngbyales</taxon>
        <taxon>Leptolyngbyaceae</taxon>
        <taxon>Leptolyngbya group</taxon>
        <taxon>Leptolyngbya</taxon>
    </lineage>
</organism>
<protein>
    <submittedName>
        <fullName evidence="2">Phosphotransferase</fullName>
    </submittedName>
</protein>
<comment type="caution">
    <text evidence="2">The sequence shown here is derived from an EMBL/GenBank/DDBJ whole genome shotgun (WGS) entry which is preliminary data.</text>
</comment>
<dbReference type="EMBL" id="JADEXP010000364">
    <property type="protein sequence ID" value="MBE9070051.1"/>
    <property type="molecule type" value="Genomic_DNA"/>
</dbReference>
<name>A0A928ZZ24_LEPEC</name>
<dbReference type="InterPro" id="IPR002575">
    <property type="entry name" value="Aminoglycoside_PTrfase"/>
</dbReference>
<dbReference type="AlphaFoldDB" id="A0A928ZZ24"/>
<evidence type="ECO:0000313" key="3">
    <source>
        <dbReference type="Proteomes" id="UP000615026"/>
    </source>
</evidence>
<dbReference type="SUPFAM" id="SSF56112">
    <property type="entry name" value="Protein kinase-like (PK-like)"/>
    <property type="match status" value="1"/>
</dbReference>
<dbReference type="InterPro" id="IPR011009">
    <property type="entry name" value="Kinase-like_dom_sf"/>
</dbReference>
<accession>A0A928ZZ24</accession>
<dbReference type="Gene3D" id="3.90.1200.10">
    <property type="match status" value="1"/>
</dbReference>
<gene>
    <name evidence="2" type="ORF">IQ260_25755</name>
</gene>
<sequence>MAYRLQLKKQWLTFYVKALHQKHTTQVKTWQQRPGLVGSLGLGRQVLPSMATKLSEFPNDSKLPGLAYLTQLQDSLQDYRRLFPNSSQSGKLLQLRYKPERRYVAQWVEDGQPQALVKAYAVKGFETASRNIRSLHSCDGLKLARPLAQFQEHGLISYEWLPGKDLALLLTESDNNRSELEAVGNALAKLHQQTLPTQDNDPNLVKIRAVLDLVDWLGFVWPDVEDLVRQIGDRLVQHLHQMPRLYQAIHGDFYADQVVVMSDAIAILDLDRATQGDTMVDLGNFQAHLECQCLQGSLSYAQIEHIQSHLLTGYHTASESNVGLNSDTRLSLYTALGLFFLSPAPFRYRDPCWPEVTVQLLERVLQLLEQIPAHAFRLA</sequence>
<dbReference type="RefSeq" id="WP_193995933.1">
    <property type="nucleotide sequence ID" value="NZ_JADEXP010000364.1"/>
</dbReference>
<keyword evidence="3" id="KW-1185">Reference proteome</keyword>
<evidence type="ECO:0000259" key="1">
    <source>
        <dbReference type="Pfam" id="PF01636"/>
    </source>
</evidence>